<dbReference type="RefSeq" id="WP_123592452.1">
    <property type="nucleotide sequence ID" value="NZ_AYKF01000132.1"/>
</dbReference>
<protein>
    <recommendedName>
        <fullName evidence="6">Phosphate transport system permease protein</fullName>
    </recommendedName>
</protein>
<dbReference type="NCBIfam" id="TIGR02138">
    <property type="entry name" value="phosphate_pstC"/>
    <property type="match status" value="1"/>
</dbReference>
<feature type="transmembrane region" description="Helical" evidence="5">
    <location>
        <begin position="377"/>
        <end position="401"/>
    </location>
</feature>
<comment type="similarity">
    <text evidence="6">Belongs to the binding-protein-dependent transport system permease family. CysTW subfamily.</text>
</comment>
<organism evidence="8 9">
    <name type="scientific">Salinisphaera orenii YIM 95161</name>
    <dbReference type="NCBI Taxonomy" id="1051139"/>
    <lineage>
        <taxon>Bacteria</taxon>
        <taxon>Pseudomonadati</taxon>
        <taxon>Pseudomonadota</taxon>
        <taxon>Gammaproteobacteria</taxon>
        <taxon>Salinisphaerales</taxon>
        <taxon>Salinisphaeraceae</taxon>
        <taxon>Salinisphaera</taxon>
    </lineage>
</organism>
<evidence type="ECO:0000256" key="5">
    <source>
        <dbReference type="RuleBase" id="RU363032"/>
    </source>
</evidence>
<feature type="transmembrane region" description="Helical" evidence="5">
    <location>
        <begin position="258"/>
        <end position="276"/>
    </location>
</feature>
<dbReference type="InterPro" id="IPR011864">
    <property type="entry name" value="Phosphate_PstC"/>
</dbReference>
<dbReference type="AlphaFoldDB" id="A0A423PEA6"/>
<feature type="transmembrane region" description="Helical" evidence="5">
    <location>
        <begin position="6"/>
        <end position="25"/>
    </location>
</feature>
<keyword evidence="4 5" id="KW-0472">Membrane</keyword>
<dbReference type="CDD" id="cd06261">
    <property type="entry name" value="TM_PBP2"/>
    <property type="match status" value="1"/>
</dbReference>
<evidence type="ECO:0000256" key="4">
    <source>
        <dbReference type="ARBA" id="ARBA00023136"/>
    </source>
</evidence>
<feature type="transmembrane region" description="Helical" evidence="5">
    <location>
        <begin position="77"/>
        <end position="97"/>
    </location>
</feature>
<dbReference type="InterPro" id="IPR000515">
    <property type="entry name" value="MetI-like"/>
</dbReference>
<feature type="transmembrane region" description="Helical" evidence="5">
    <location>
        <begin position="309"/>
        <end position="330"/>
    </location>
</feature>
<reference evidence="8 9" key="1">
    <citation type="submission" date="2013-10" db="EMBL/GenBank/DDBJ databases">
        <title>Salinisphaera halophila YIM 95161 Genome Sequencing.</title>
        <authorList>
            <person name="Lai Q."/>
            <person name="Li C."/>
            <person name="Shao Z."/>
        </authorList>
    </citation>
    <scope>NUCLEOTIDE SEQUENCE [LARGE SCALE GENOMIC DNA]</scope>
    <source>
        <strain evidence="8 9">YIM 95161</strain>
    </source>
</reference>
<feature type="transmembrane region" description="Helical" evidence="5">
    <location>
        <begin position="180"/>
        <end position="204"/>
    </location>
</feature>
<name>A0A423PEA6_9GAMM</name>
<keyword evidence="2 5" id="KW-0812">Transmembrane</keyword>
<feature type="transmembrane region" description="Helical" evidence="5">
    <location>
        <begin position="46"/>
        <end position="71"/>
    </location>
</feature>
<comment type="subcellular location">
    <subcellularLocation>
        <location evidence="6">Cell inner membrane</location>
        <topology evidence="6">Multi-pass membrane protein</topology>
    </subcellularLocation>
    <subcellularLocation>
        <location evidence="1 5">Cell membrane</location>
        <topology evidence="1 5">Multi-pass membrane protein</topology>
    </subcellularLocation>
</comment>
<keyword evidence="6" id="KW-0997">Cell inner membrane</keyword>
<dbReference type="GO" id="GO:0005886">
    <property type="term" value="C:plasma membrane"/>
    <property type="evidence" value="ECO:0007669"/>
    <property type="project" value="UniProtKB-SubCell"/>
</dbReference>
<dbReference type="Pfam" id="PF00528">
    <property type="entry name" value="BPD_transp_1"/>
    <property type="match status" value="1"/>
</dbReference>
<feature type="transmembrane region" description="Helical" evidence="5">
    <location>
        <begin position="113"/>
        <end position="138"/>
    </location>
</feature>
<evidence type="ECO:0000313" key="8">
    <source>
        <dbReference type="EMBL" id="ROO23917.1"/>
    </source>
</evidence>
<keyword evidence="6" id="KW-1003">Cell membrane</keyword>
<evidence type="ECO:0000256" key="6">
    <source>
        <dbReference type="RuleBase" id="RU363054"/>
    </source>
</evidence>
<dbReference type="PROSITE" id="PS50928">
    <property type="entry name" value="ABC_TM1"/>
    <property type="match status" value="1"/>
</dbReference>
<dbReference type="OrthoDB" id="9785113at2"/>
<proteinExistence type="inferred from homology"/>
<evidence type="ECO:0000256" key="1">
    <source>
        <dbReference type="ARBA" id="ARBA00004651"/>
    </source>
</evidence>
<dbReference type="Pfam" id="PF12501">
    <property type="entry name" value="DUF3708"/>
    <property type="match status" value="1"/>
</dbReference>
<dbReference type="PANTHER" id="PTHR42727:SF1">
    <property type="entry name" value="PHOSPHATE TRANSPORT SYSTEM PERMEASE"/>
    <property type="match status" value="1"/>
</dbReference>
<comment type="caution">
    <text evidence="6">Lacks conserved residue(s) required for the propagation of feature annotation.</text>
</comment>
<accession>A0A423PEA6</accession>
<sequence length="409" mass="43492">MDTSQIMLVFFGGLLPLATVAYVMGRRKALVADARGDRLHSLPGQYGVYVATWMALPAIAIGVVAAGAALLGVQVPAAPFVLIFALVGAAVGGAMALRRVEPGLRARNAIEKFVYWTLFTASLVSILTTLGIILSIVFEALKFFNQVSVWHFITGTNWSPVAQFRPDQQTAESQFGSVPLFAGTFMISAIAMLVAIPIGVLSAVYMSEYAPYRVRTIAKPLLEILAGIPTVVYGFFAAITVSPLVVDVAALFGLNASYTNALAPGLVMGIMIIPFISSLSDDVINSIPNSLREGAYALGSTRSETIKNIVLPAAFPGIMAASLLGVSRALGETMIVVMAAGLRPNLTWNPLEDMTTVTVRIVDGLTGDQAFDSPETLAAFALGLVLFVVTLTLNLVSIIVIRKFRQSYE</sequence>
<gene>
    <name evidence="8" type="ORF">SAHL_16280</name>
</gene>
<feature type="transmembrane region" description="Helical" evidence="5">
    <location>
        <begin position="224"/>
        <end position="246"/>
    </location>
</feature>
<dbReference type="GO" id="GO:0005315">
    <property type="term" value="F:phosphate transmembrane transporter activity"/>
    <property type="evidence" value="ECO:0007669"/>
    <property type="project" value="InterPro"/>
</dbReference>
<dbReference type="GO" id="GO:0006817">
    <property type="term" value="P:phosphate ion transport"/>
    <property type="evidence" value="ECO:0007669"/>
    <property type="project" value="UniProtKB-KW"/>
</dbReference>
<feature type="domain" description="ABC transmembrane type-1" evidence="7">
    <location>
        <begin position="181"/>
        <end position="397"/>
    </location>
</feature>
<keyword evidence="5" id="KW-0813">Transport</keyword>
<evidence type="ECO:0000256" key="3">
    <source>
        <dbReference type="ARBA" id="ARBA00022989"/>
    </source>
</evidence>
<evidence type="ECO:0000313" key="9">
    <source>
        <dbReference type="Proteomes" id="UP000285123"/>
    </source>
</evidence>
<dbReference type="EMBL" id="AYKF01000132">
    <property type="protein sequence ID" value="ROO23917.1"/>
    <property type="molecule type" value="Genomic_DNA"/>
</dbReference>
<evidence type="ECO:0000259" key="7">
    <source>
        <dbReference type="PROSITE" id="PS50928"/>
    </source>
</evidence>
<comment type="function">
    <text evidence="6">Part of the binding-protein-dependent transport system for phosphate; probably responsible for the translocation of the substrate across the membrane.</text>
</comment>
<comment type="caution">
    <text evidence="8">The sequence shown here is derived from an EMBL/GenBank/DDBJ whole genome shotgun (WGS) entry which is preliminary data.</text>
</comment>
<keyword evidence="3 5" id="KW-1133">Transmembrane helix</keyword>
<dbReference type="SUPFAM" id="SSF161098">
    <property type="entry name" value="MetI-like"/>
    <property type="match status" value="1"/>
</dbReference>
<dbReference type="PANTHER" id="PTHR42727">
    <property type="entry name" value="PHOSPHATE TRANSPORT SYSTEM PERMEASE PROTEIN"/>
    <property type="match status" value="1"/>
</dbReference>
<dbReference type="Proteomes" id="UP000285123">
    <property type="component" value="Unassembled WGS sequence"/>
</dbReference>
<keyword evidence="6" id="KW-0592">Phosphate transport</keyword>
<dbReference type="InterPro" id="IPR035906">
    <property type="entry name" value="MetI-like_sf"/>
</dbReference>
<dbReference type="InterPro" id="IPR022182">
    <property type="entry name" value="PstC_N"/>
</dbReference>
<evidence type="ECO:0000256" key="2">
    <source>
        <dbReference type="ARBA" id="ARBA00022692"/>
    </source>
</evidence>
<dbReference type="Gene3D" id="1.10.3720.10">
    <property type="entry name" value="MetI-like"/>
    <property type="match status" value="1"/>
</dbReference>